<sequence length="104" mass="11354">KKHGLEGTQVQCMWQEFLCEVQYDSAHAASQSKGEYREREAQLQCTDAAKTVAMALSKAVDPSCLDSEKAEAAAKTAGGEMWKGQLVFTFSKYAGQTLNTTNNV</sequence>
<evidence type="ECO:0000313" key="2">
    <source>
        <dbReference type="Proteomes" id="UP001476798"/>
    </source>
</evidence>
<gene>
    <name evidence="1" type="ORF">GOODEAATRI_017673</name>
</gene>
<accession>A0ABV0PPF1</accession>
<organism evidence="1 2">
    <name type="scientific">Goodea atripinnis</name>
    <dbReference type="NCBI Taxonomy" id="208336"/>
    <lineage>
        <taxon>Eukaryota</taxon>
        <taxon>Metazoa</taxon>
        <taxon>Chordata</taxon>
        <taxon>Craniata</taxon>
        <taxon>Vertebrata</taxon>
        <taxon>Euteleostomi</taxon>
        <taxon>Actinopterygii</taxon>
        <taxon>Neopterygii</taxon>
        <taxon>Teleostei</taxon>
        <taxon>Neoteleostei</taxon>
        <taxon>Acanthomorphata</taxon>
        <taxon>Ovalentaria</taxon>
        <taxon>Atherinomorphae</taxon>
        <taxon>Cyprinodontiformes</taxon>
        <taxon>Goodeidae</taxon>
        <taxon>Goodea</taxon>
    </lineage>
</organism>
<dbReference type="Proteomes" id="UP001476798">
    <property type="component" value="Unassembled WGS sequence"/>
</dbReference>
<name>A0ABV0PPF1_9TELE</name>
<evidence type="ECO:0000313" key="1">
    <source>
        <dbReference type="EMBL" id="MEQ2185385.1"/>
    </source>
</evidence>
<keyword evidence="2" id="KW-1185">Reference proteome</keyword>
<dbReference type="EMBL" id="JAHRIO010081418">
    <property type="protein sequence ID" value="MEQ2185385.1"/>
    <property type="molecule type" value="Genomic_DNA"/>
</dbReference>
<proteinExistence type="predicted"/>
<comment type="caution">
    <text evidence="1">The sequence shown here is derived from an EMBL/GenBank/DDBJ whole genome shotgun (WGS) entry which is preliminary data.</text>
</comment>
<protein>
    <submittedName>
        <fullName evidence="1">Uncharacterized protein</fullName>
    </submittedName>
</protein>
<reference evidence="1 2" key="1">
    <citation type="submission" date="2021-06" db="EMBL/GenBank/DDBJ databases">
        <authorList>
            <person name="Palmer J.M."/>
        </authorList>
    </citation>
    <scope>NUCLEOTIDE SEQUENCE [LARGE SCALE GENOMIC DNA]</scope>
    <source>
        <strain evidence="1 2">GA_2019</strain>
        <tissue evidence="1">Muscle</tissue>
    </source>
</reference>
<feature type="non-terminal residue" evidence="1">
    <location>
        <position position="1"/>
    </location>
</feature>